<sequence length="216" mass="24870">MITIKNLTKKYGSNIILNNVNVHFKENVSFLLGDNGTGKSTFINILAGVINKNSGSILINNKSINFKDNSYKKNIGFLIDYPSYPTQLSLKEYISLLNYIYKNDINLNKLYQENLISFFELDDYMSLQISELSTGFVKRTRLLASMLHNPNVFIWDEPFSGLDKNFVPKLICKIKTLSKENKSFLITTHISQIKPFDFPNSAEYKLINNKILFKNE</sequence>
<evidence type="ECO:0000313" key="6">
    <source>
        <dbReference type="Proteomes" id="UP001139369"/>
    </source>
</evidence>
<protein>
    <submittedName>
        <fullName evidence="5">ABC transporter ATP-binding protein</fullName>
    </submittedName>
</protein>
<evidence type="ECO:0000256" key="3">
    <source>
        <dbReference type="ARBA" id="ARBA00022840"/>
    </source>
</evidence>
<evidence type="ECO:0000259" key="4">
    <source>
        <dbReference type="PROSITE" id="PS50893"/>
    </source>
</evidence>
<evidence type="ECO:0000313" key="5">
    <source>
        <dbReference type="EMBL" id="MCI2230033.1"/>
    </source>
</evidence>
<comment type="caution">
    <text evidence="5">The sequence shown here is derived from an EMBL/GenBank/DDBJ whole genome shotgun (WGS) entry which is preliminary data.</text>
</comment>
<proteinExistence type="predicted"/>
<dbReference type="GO" id="GO:0016887">
    <property type="term" value="F:ATP hydrolysis activity"/>
    <property type="evidence" value="ECO:0007669"/>
    <property type="project" value="InterPro"/>
</dbReference>
<dbReference type="SMART" id="SM00382">
    <property type="entry name" value="AAA"/>
    <property type="match status" value="1"/>
</dbReference>
<gene>
    <name evidence="5" type="ORF">MC378_12715</name>
</gene>
<keyword evidence="3 5" id="KW-0067">ATP-binding</keyword>
<dbReference type="SUPFAM" id="SSF52540">
    <property type="entry name" value="P-loop containing nucleoside triphosphate hydrolases"/>
    <property type="match status" value="1"/>
</dbReference>
<keyword evidence="2" id="KW-0547">Nucleotide-binding</keyword>
<dbReference type="EMBL" id="JAKQYM010000010">
    <property type="protein sequence ID" value="MCI2230033.1"/>
    <property type="molecule type" value="Genomic_DNA"/>
</dbReference>
<evidence type="ECO:0000256" key="1">
    <source>
        <dbReference type="ARBA" id="ARBA00022448"/>
    </source>
</evidence>
<dbReference type="RefSeq" id="WP_242179143.1">
    <property type="nucleotide sequence ID" value="NZ_JAKQYM010000010.1"/>
</dbReference>
<keyword evidence="1" id="KW-0813">Transport</keyword>
<dbReference type="PANTHER" id="PTHR42939:SF1">
    <property type="entry name" value="ABC TRANSPORTER ATP-BINDING PROTEIN ALBC-RELATED"/>
    <property type="match status" value="1"/>
</dbReference>
<reference evidence="5" key="1">
    <citation type="submission" date="2022-02" db="EMBL/GenBank/DDBJ databases">
        <title>Polaribacter sp. MSW13, isolated from seawater.</title>
        <authorList>
            <person name="Kristyanto S."/>
            <person name="Jung J."/>
            <person name="Jeon C.O."/>
        </authorList>
    </citation>
    <scope>NUCLEOTIDE SEQUENCE</scope>
    <source>
        <strain evidence="5">MSW13</strain>
    </source>
</reference>
<dbReference type="AlphaFoldDB" id="A0A9X1VQK9"/>
<dbReference type="Gene3D" id="3.40.50.300">
    <property type="entry name" value="P-loop containing nucleotide triphosphate hydrolases"/>
    <property type="match status" value="1"/>
</dbReference>
<dbReference type="InterPro" id="IPR003593">
    <property type="entry name" value="AAA+_ATPase"/>
</dbReference>
<organism evidence="5 6">
    <name type="scientific">Polaribacter marinus</name>
    <dbReference type="NCBI Taxonomy" id="2916838"/>
    <lineage>
        <taxon>Bacteria</taxon>
        <taxon>Pseudomonadati</taxon>
        <taxon>Bacteroidota</taxon>
        <taxon>Flavobacteriia</taxon>
        <taxon>Flavobacteriales</taxon>
        <taxon>Flavobacteriaceae</taxon>
    </lineage>
</organism>
<dbReference type="InterPro" id="IPR051782">
    <property type="entry name" value="ABC_Transporter_VariousFunc"/>
</dbReference>
<dbReference type="InterPro" id="IPR027417">
    <property type="entry name" value="P-loop_NTPase"/>
</dbReference>
<accession>A0A9X1VQK9</accession>
<dbReference type="Pfam" id="PF00005">
    <property type="entry name" value="ABC_tran"/>
    <property type="match status" value="1"/>
</dbReference>
<evidence type="ECO:0000256" key="2">
    <source>
        <dbReference type="ARBA" id="ARBA00022741"/>
    </source>
</evidence>
<feature type="domain" description="ABC transporter" evidence="4">
    <location>
        <begin position="2"/>
        <end position="215"/>
    </location>
</feature>
<dbReference type="Proteomes" id="UP001139369">
    <property type="component" value="Unassembled WGS sequence"/>
</dbReference>
<dbReference type="PANTHER" id="PTHR42939">
    <property type="entry name" value="ABC TRANSPORTER ATP-BINDING PROTEIN ALBC-RELATED"/>
    <property type="match status" value="1"/>
</dbReference>
<dbReference type="GO" id="GO:0005524">
    <property type="term" value="F:ATP binding"/>
    <property type="evidence" value="ECO:0007669"/>
    <property type="project" value="UniProtKB-KW"/>
</dbReference>
<dbReference type="InterPro" id="IPR003439">
    <property type="entry name" value="ABC_transporter-like_ATP-bd"/>
</dbReference>
<name>A0A9X1VQK9_9FLAO</name>
<keyword evidence="6" id="KW-1185">Reference proteome</keyword>
<dbReference type="PROSITE" id="PS50893">
    <property type="entry name" value="ABC_TRANSPORTER_2"/>
    <property type="match status" value="1"/>
</dbReference>